<protein>
    <submittedName>
        <fullName evidence="2">NAD kinase 2, mitochondrial (inferred by orthology to a human protein)</fullName>
    </submittedName>
</protein>
<organism evidence="1 2">
    <name type="scientific">Strongyloides venezuelensis</name>
    <name type="common">Threadworm</name>
    <dbReference type="NCBI Taxonomy" id="75913"/>
    <lineage>
        <taxon>Eukaryota</taxon>
        <taxon>Metazoa</taxon>
        <taxon>Ecdysozoa</taxon>
        <taxon>Nematoda</taxon>
        <taxon>Chromadorea</taxon>
        <taxon>Rhabditida</taxon>
        <taxon>Tylenchina</taxon>
        <taxon>Panagrolaimomorpha</taxon>
        <taxon>Strongyloidoidea</taxon>
        <taxon>Strongyloididae</taxon>
        <taxon>Strongyloides</taxon>
    </lineage>
</organism>
<dbReference type="GO" id="GO:0005739">
    <property type="term" value="C:mitochondrion"/>
    <property type="evidence" value="ECO:0007669"/>
    <property type="project" value="TreeGrafter"/>
</dbReference>
<evidence type="ECO:0000313" key="2">
    <source>
        <dbReference type="WBParaSite" id="SVE_0711300.1"/>
    </source>
</evidence>
<proteinExistence type="predicted"/>
<dbReference type="WBParaSite" id="SVE_0711300.1">
    <property type="protein sequence ID" value="SVE_0711300.1"/>
    <property type="gene ID" value="SVE_0711300"/>
</dbReference>
<dbReference type="Proteomes" id="UP000035680">
    <property type="component" value="Unassembled WGS sequence"/>
</dbReference>
<sequence length="108" mass="12168">MVLENDETHYALNEIFIGGINASKKNSDISICTGSGSTAWHYNINKLNNNKLGKIINVLKDMGVNFRGKNEQFIDEVCSRFNEQLILNPSHCGELIVSVFFIMIIIFT</sequence>
<reference evidence="1" key="1">
    <citation type="submission" date="2014-07" db="EMBL/GenBank/DDBJ databases">
        <authorList>
            <person name="Martin A.A"/>
            <person name="De Silva N."/>
        </authorList>
    </citation>
    <scope>NUCLEOTIDE SEQUENCE</scope>
</reference>
<dbReference type="AlphaFoldDB" id="A0A0K0FE36"/>
<dbReference type="PANTHER" id="PTHR13158">
    <property type="match status" value="1"/>
</dbReference>
<reference evidence="2" key="2">
    <citation type="submission" date="2015-08" db="UniProtKB">
        <authorList>
            <consortium name="WormBaseParasite"/>
        </authorList>
    </citation>
    <scope>IDENTIFICATION</scope>
</reference>
<dbReference type="GO" id="GO:0003951">
    <property type="term" value="F:NAD+ kinase activity"/>
    <property type="evidence" value="ECO:0007669"/>
    <property type="project" value="TreeGrafter"/>
</dbReference>
<accession>A0A0K0FE36</accession>
<dbReference type="STRING" id="75913.A0A0K0FE36"/>
<name>A0A0K0FE36_STRVS</name>
<keyword evidence="1" id="KW-1185">Reference proteome</keyword>
<dbReference type="GO" id="GO:0019674">
    <property type="term" value="P:NAD+ metabolic process"/>
    <property type="evidence" value="ECO:0007669"/>
    <property type="project" value="TreeGrafter"/>
</dbReference>
<evidence type="ECO:0000313" key="1">
    <source>
        <dbReference type="Proteomes" id="UP000035680"/>
    </source>
</evidence>
<dbReference type="PANTHER" id="PTHR13158:SF5">
    <property type="entry name" value="NAD KINASE 2, MITOCHONDRIAL"/>
    <property type="match status" value="1"/>
</dbReference>